<proteinExistence type="predicted"/>
<protein>
    <submittedName>
        <fullName evidence="1">Uncharacterized protein</fullName>
    </submittedName>
</protein>
<dbReference type="PaxDb" id="65489-OBART12G09810.1"/>
<evidence type="ECO:0000313" key="2">
    <source>
        <dbReference type="Proteomes" id="UP000026960"/>
    </source>
</evidence>
<reference evidence="1" key="2">
    <citation type="submission" date="2015-03" db="UniProtKB">
        <authorList>
            <consortium name="EnsemblPlants"/>
        </authorList>
    </citation>
    <scope>IDENTIFICATION</scope>
</reference>
<evidence type="ECO:0000313" key="1">
    <source>
        <dbReference type="EnsemblPlants" id="OBART12G09810.1"/>
    </source>
</evidence>
<dbReference type="AlphaFoldDB" id="A0A0D3HTR9"/>
<dbReference type="HOGENOM" id="CLU_2376261_0_0_1"/>
<reference evidence="1" key="1">
    <citation type="journal article" date="2009" name="Rice">
        <title>De Novo Next Generation Sequencing of Plant Genomes.</title>
        <authorList>
            <person name="Rounsley S."/>
            <person name="Marri P.R."/>
            <person name="Yu Y."/>
            <person name="He R."/>
            <person name="Sisneros N."/>
            <person name="Goicoechea J.L."/>
            <person name="Lee S.J."/>
            <person name="Angelova A."/>
            <person name="Kudrna D."/>
            <person name="Luo M."/>
            <person name="Affourtit J."/>
            <person name="Desany B."/>
            <person name="Knight J."/>
            <person name="Niazi F."/>
            <person name="Egholm M."/>
            <person name="Wing R.A."/>
        </authorList>
    </citation>
    <scope>NUCLEOTIDE SEQUENCE [LARGE SCALE GENOMIC DNA]</scope>
    <source>
        <strain evidence="1">cv. IRGC 105608</strain>
    </source>
</reference>
<name>A0A0D3HTR9_9ORYZ</name>
<sequence>MPRQSAMYIGAEIPATSAGDRLGRHTGTGSAPMYLALLCITSAPITYFINRPFQKFIPGIDPFVGTSDHGTEVQCLGVNDIGTDTCTTLAADWCQ</sequence>
<dbReference type="EnsemblPlants" id="OBART12G09810.1">
    <property type="protein sequence ID" value="OBART12G09810.1"/>
    <property type="gene ID" value="OBART12G09810"/>
</dbReference>
<keyword evidence="2" id="KW-1185">Reference proteome</keyword>
<dbReference type="Gramene" id="OBART12G09810.1">
    <property type="protein sequence ID" value="OBART12G09810.1"/>
    <property type="gene ID" value="OBART12G09810"/>
</dbReference>
<dbReference type="Proteomes" id="UP000026960">
    <property type="component" value="Chromosome 12"/>
</dbReference>
<accession>A0A0D3HTR9</accession>
<organism evidence="1">
    <name type="scientific">Oryza barthii</name>
    <dbReference type="NCBI Taxonomy" id="65489"/>
    <lineage>
        <taxon>Eukaryota</taxon>
        <taxon>Viridiplantae</taxon>
        <taxon>Streptophyta</taxon>
        <taxon>Embryophyta</taxon>
        <taxon>Tracheophyta</taxon>
        <taxon>Spermatophyta</taxon>
        <taxon>Magnoliopsida</taxon>
        <taxon>Liliopsida</taxon>
        <taxon>Poales</taxon>
        <taxon>Poaceae</taxon>
        <taxon>BOP clade</taxon>
        <taxon>Oryzoideae</taxon>
        <taxon>Oryzeae</taxon>
        <taxon>Oryzinae</taxon>
        <taxon>Oryza</taxon>
    </lineage>
</organism>